<dbReference type="GO" id="GO:0016740">
    <property type="term" value="F:transferase activity"/>
    <property type="evidence" value="ECO:0007669"/>
    <property type="project" value="TreeGrafter"/>
</dbReference>
<evidence type="ECO:0000313" key="11">
    <source>
        <dbReference type="Proteomes" id="UP000186879"/>
    </source>
</evidence>
<feature type="binding site" evidence="7">
    <location>
        <position position="75"/>
    </location>
    <ligand>
        <name>[4Fe-4S] cluster</name>
        <dbReference type="ChEBI" id="CHEBI:49883"/>
        <note>4Fe-4S-S-AdoMet</note>
    </ligand>
</feature>
<feature type="binding site" evidence="8">
    <location>
        <position position="146"/>
    </location>
    <ligand>
        <name>(3R)-3-methyl-D-ornithine</name>
        <dbReference type="ChEBI" id="CHEBI:64642"/>
    </ligand>
</feature>
<dbReference type="PROSITE" id="PS51918">
    <property type="entry name" value="RADICAL_SAM"/>
    <property type="match status" value="1"/>
</dbReference>
<dbReference type="CDD" id="cd01335">
    <property type="entry name" value="Radical_SAM"/>
    <property type="match status" value="1"/>
</dbReference>
<feature type="binding site" evidence="8">
    <location>
        <position position="169"/>
    </location>
    <ligand>
        <name>(3R)-3-methyl-D-ornithine</name>
        <dbReference type="ChEBI" id="CHEBI:64642"/>
    </ligand>
</feature>
<keyword evidence="4 7" id="KW-0408">Iron</keyword>
<dbReference type="GeneID" id="30582514"/>
<dbReference type="EMBL" id="CP017921">
    <property type="protein sequence ID" value="APH38398.1"/>
    <property type="molecule type" value="Genomic_DNA"/>
</dbReference>
<feature type="binding site" evidence="8">
    <location>
        <position position="182"/>
    </location>
    <ligand>
        <name>S-adenosyl-L-methionine</name>
        <dbReference type="ChEBI" id="CHEBI:59789"/>
    </ligand>
</feature>
<evidence type="ECO:0000256" key="6">
    <source>
        <dbReference type="ARBA" id="ARBA00034078"/>
    </source>
</evidence>
<feature type="binding site" evidence="8">
    <location>
        <position position="299"/>
    </location>
    <ligand>
        <name>(3R)-3-methyl-D-ornithine</name>
        <dbReference type="ChEBI" id="CHEBI:64642"/>
    </ligand>
</feature>
<dbReference type="NCBIfam" id="TIGR03910">
    <property type="entry name" value="pyrrolys_PylB"/>
    <property type="match status" value="1"/>
</dbReference>
<dbReference type="InterPro" id="IPR007197">
    <property type="entry name" value="rSAM"/>
</dbReference>
<feature type="binding site" evidence="8">
    <location>
        <position position="190"/>
    </location>
    <ligand>
        <name>S-adenosyl-L-methionine</name>
        <dbReference type="ChEBI" id="CHEBI:59789"/>
    </ligand>
</feature>
<dbReference type="STRING" id="2177.BHR79_02110"/>
<dbReference type="SFLD" id="SFLDG01060">
    <property type="entry name" value="BATS_domain_containing"/>
    <property type="match status" value="1"/>
</dbReference>
<sequence>MFENMDNEQLDKFASSINKGYQLRDQEIRDLLAIEDEEEMQKLFHVARMVRDGFFGNKVFLYSFVYFSTYCKNQCSFCYYNCKNNIPRYRLTPDEIEKVCEALENDPIHMVDLTMGEDPYYHDHPERLASAVQKVKDKLGLPIMISPGVVGKDTLKQMYDNGADFLALYQETYDQELYNKLRVGQVYDQRINCRQNAKEIGYCVEDGILTEIEPENESTLISLKGLRKSNPNMVRVMTFVPQEGTPLASREPGSSKSELKIISILRLMFPDRLIPASLDLEGMEGMVYRLDAGANVVTSIIPSGSALEGVVNYDRELTERNRDAWSVVEKLQSMGMEPGKQEDFNQILGR</sequence>
<dbReference type="AlphaFoldDB" id="A0A1L3Q0K4"/>
<feature type="binding site" evidence="8">
    <location>
        <position position="235"/>
    </location>
    <ligand>
        <name>(3R)-3-methyl-D-ornithine</name>
        <dbReference type="ChEBI" id="CHEBI:64642"/>
    </ligand>
</feature>
<evidence type="ECO:0000259" key="9">
    <source>
        <dbReference type="PROSITE" id="PS51918"/>
    </source>
</evidence>
<dbReference type="Proteomes" id="UP000186879">
    <property type="component" value="Chromosome"/>
</dbReference>
<evidence type="ECO:0000256" key="8">
    <source>
        <dbReference type="PIRSR" id="PIRSR004762-2"/>
    </source>
</evidence>
<dbReference type="PANTHER" id="PTHR43726:SF1">
    <property type="entry name" value="BIOTIN SYNTHASE"/>
    <property type="match status" value="1"/>
</dbReference>
<dbReference type="InterPro" id="IPR013785">
    <property type="entry name" value="Aldolase_TIM"/>
</dbReference>
<dbReference type="Gene3D" id="3.20.20.70">
    <property type="entry name" value="Aldolase class I"/>
    <property type="match status" value="1"/>
</dbReference>
<dbReference type="PIRSF" id="PIRSF004762">
    <property type="entry name" value="CHP00423"/>
    <property type="match status" value="1"/>
</dbReference>
<dbReference type="SUPFAM" id="SSF102114">
    <property type="entry name" value="Radical SAM enzymes"/>
    <property type="match status" value="1"/>
</dbReference>
<dbReference type="GO" id="GO:0044272">
    <property type="term" value="P:sulfur compound biosynthetic process"/>
    <property type="evidence" value="ECO:0007669"/>
    <property type="project" value="UniProtKB-ARBA"/>
</dbReference>
<name>A0A1L3Q0K4_9EURY</name>
<comment type="cofactor">
    <cofactor evidence="6">
        <name>[2Fe-2S] cluster</name>
        <dbReference type="ChEBI" id="CHEBI:190135"/>
    </cofactor>
</comment>
<reference evidence="10 11" key="1">
    <citation type="submission" date="2016-10" db="EMBL/GenBank/DDBJ databases">
        <title>Methanohalophilus halophilus.</title>
        <authorList>
            <person name="L'haridon S."/>
        </authorList>
    </citation>
    <scope>NUCLEOTIDE SEQUENCE [LARGE SCALE GENOMIC DNA]</scope>
    <source>
        <strain evidence="10 11">Z-7982</strain>
    </source>
</reference>
<dbReference type="Pfam" id="PF04055">
    <property type="entry name" value="Radical_SAM"/>
    <property type="match status" value="1"/>
</dbReference>
<feature type="binding site" evidence="8">
    <location>
        <position position="277"/>
    </location>
    <ligand>
        <name>(3R)-3-methyl-D-ornithine</name>
        <dbReference type="ChEBI" id="CHEBI:64642"/>
    </ligand>
</feature>
<evidence type="ECO:0000256" key="7">
    <source>
        <dbReference type="PIRSR" id="PIRSR004762-1"/>
    </source>
</evidence>
<dbReference type="InterPro" id="IPR006638">
    <property type="entry name" value="Elp3/MiaA/NifB-like_rSAM"/>
</dbReference>
<keyword evidence="1 7" id="KW-0004">4Fe-4S</keyword>
<dbReference type="InterPro" id="IPR023891">
    <property type="entry name" value="Pyrrolys_PylB"/>
</dbReference>
<dbReference type="GO" id="GO:0046872">
    <property type="term" value="F:metal ion binding"/>
    <property type="evidence" value="ECO:0007669"/>
    <property type="project" value="UniProtKB-KW"/>
</dbReference>
<evidence type="ECO:0000256" key="4">
    <source>
        <dbReference type="ARBA" id="ARBA00023004"/>
    </source>
</evidence>
<dbReference type="KEGG" id="mhaz:BHR79_02110"/>
<dbReference type="PANTHER" id="PTHR43726">
    <property type="entry name" value="3-METHYLORNITHINE SYNTHASE"/>
    <property type="match status" value="1"/>
</dbReference>
<feature type="binding site" evidence="8">
    <location>
        <position position="171"/>
    </location>
    <ligand>
        <name>S-adenosyl-L-methionine</name>
        <dbReference type="ChEBI" id="CHEBI:59789"/>
    </ligand>
</feature>
<keyword evidence="3" id="KW-0479">Metal-binding</keyword>
<evidence type="ECO:0000313" key="10">
    <source>
        <dbReference type="EMBL" id="APH38398.1"/>
    </source>
</evidence>
<evidence type="ECO:0000256" key="1">
    <source>
        <dbReference type="ARBA" id="ARBA00022485"/>
    </source>
</evidence>
<keyword evidence="2 7" id="KW-0949">S-adenosyl-L-methionine</keyword>
<dbReference type="InterPro" id="IPR034422">
    <property type="entry name" value="HydE/PylB-like"/>
</dbReference>
<dbReference type="InterPro" id="IPR058240">
    <property type="entry name" value="rSAM_sf"/>
</dbReference>
<dbReference type="SFLD" id="SFLDS00029">
    <property type="entry name" value="Radical_SAM"/>
    <property type="match status" value="1"/>
</dbReference>
<keyword evidence="11" id="KW-1185">Reference proteome</keyword>
<evidence type="ECO:0000256" key="3">
    <source>
        <dbReference type="ARBA" id="ARBA00022723"/>
    </source>
</evidence>
<keyword evidence="5 7" id="KW-0411">Iron-sulfur</keyword>
<comment type="cofactor">
    <cofactor evidence="7">
        <name>[4Fe-4S] cluster</name>
        <dbReference type="ChEBI" id="CHEBI:49883"/>
    </cofactor>
    <text evidence="7">Binds 1 [4Fe-4S] cluster. The cluster is coordinated with 3 cysteines and an exchangeable S-adenosyl-L-methionine.</text>
</comment>
<feature type="binding site" evidence="8">
    <location>
        <position position="77"/>
    </location>
    <ligand>
        <name>S-adenosyl-L-methionine</name>
        <dbReference type="ChEBI" id="CHEBI:59789"/>
    </ligand>
</feature>
<dbReference type="SMART" id="SM00876">
    <property type="entry name" value="BATS"/>
    <property type="match status" value="1"/>
</dbReference>
<protein>
    <submittedName>
        <fullName evidence="10">Methylornithine synthase PylB</fullName>
    </submittedName>
</protein>
<feature type="domain" description="Radical SAM core" evidence="9">
    <location>
        <begin position="57"/>
        <end position="279"/>
    </location>
</feature>
<accession>A0A1L3Q0K4</accession>
<feature type="binding site" evidence="7">
    <location>
        <position position="71"/>
    </location>
    <ligand>
        <name>[4Fe-4S] cluster</name>
        <dbReference type="ChEBI" id="CHEBI:49883"/>
        <note>4Fe-4S-S-AdoMet</note>
    </ligand>
</feature>
<feature type="binding site" evidence="8">
    <location>
        <position position="112"/>
    </location>
    <ligand>
        <name>(3R)-3-methyl-D-ornithine</name>
        <dbReference type="ChEBI" id="CHEBI:64642"/>
    </ligand>
</feature>
<dbReference type="SFLD" id="SFLDG01280">
    <property type="entry name" value="HydE/PylB-like"/>
    <property type="match status" value="1"/>
</dbReference>
<dbReference type="GO" id="GO:0071524">
    <property type="term" value="P:pyrrolysine biosynthetic process"/>
    <property type="evidence" value="ECO:0007669"/>
    <property type="project" value="InterPro"/>
</dbReference>
<feature type="binding site" evidence="7">
    <location>
        <position position="78"/>
    </location>
    <ligand>
        <name>[4Fe-4S] cluster</name>
        <dbReference type="ChEBI" id="CHEBI:49883"/>
        <note>4Fe-4S-S-AdoMet</note>
    </ligand>
</feature>
<dbReference type="RefSeq" id="WP_072560756.1">
    <property type="nucleotide sequence ID" value="NZ_CP017921.1"/>
</dbReference>
<organism evidence="10 11">
    <name type="scientific">Methanohalophilus halophilus</name>
    <dbReference type="NCBI Taxonomy" id="2177"/>
    <lineage>
        <taxon>Archaea</taxon>
        <taxon>Methanobacteriati</taxon>
        <taxon>Methanobacteriota</taxon>
        <taxon>Stenosarchaea group</taxon>
        <taxon>Methanomicrobia</taxon>
        <taxon>Methanosarcinales</taxon>
        <taxon>Methanosarcinaceae</taxon>
        <taxon>Methanohalophilus</taxon>
    </lineage>
</organism>
<dbReference type="SMART" id="SM00729">
    <property type="entry name" value="Elp3"/>
    <property type="match status" value="1"/>
</dbReference>
<feature type="binding site" evidence="8">
    <location>
        <position position="298"/>
    </location>
    <ligand>
        <name>(3R)-3-methyl-D-ornithine</name>
        <dbReference type="ChEBI" id="CHEBI:64642"/>
    </ligand>
</feature>
<dbReference type="GO" id="GO:0051539">
    <property type="term" value="F:4 iron, 4 sulfur cluster binding"/>
    <property type="evidence" value="ECO:0007669"/>
    <property type="project" value="UniProtKB-KW"/>
</dbReference>
<dbReference type="SFLD" id="SFLDF00349">
    <property type="entry name" value="3-methylornithine_synthase_(Py"/>
    <property type="match status" value="1"/>
</dbReference>
<dbReference type="GO" id="GO:0042364">
    <property type="term" value="P:water-soluble vitamin biosynthetic process"/>
    <property type="evidence" value="ECO:0007669"/>
    <property type="project" value="UniProtKB-ARBA"/>
</dbReference>
<evidence type="ECO:0000256" key="2">
    <source>
        <dbReference type="ARBA" id="ARBA00022691"/>
    </source>
</evidence>
<gene>
    <name evidence="10" type="ORF">BHR79_02110</name>
</gene>
<dbReference type="InterPro" id="IPR010722">
    <property type="entry name" value="BATS_dom"/>
</dbReference>
<proteinExistence type="predicted"/>
<evidence type="ECO:0000256" key="5">
    <source>
        <dbReference type="ARBA" id="ARBA00023014"/>
    </source>
</evidence>